<keyword evidence="2" id="KW-1003">Cell membrane</keyword>
<dbReference type="EMBL" id="QRDZ01000024">
    <property type="protein sequence ID" value="RED64293.1"/>
    <property type="molecule type" value="Genomic_DNA"/>
</dbReference>
<feature type="transmembrane region" description="Helical" evidence="9">
    <location>
        <begin position="361"/>
        <end position="384"/>
    </location>
</feature>
<sequence>MNQRPLIAVASCWIAGTALLSLFSGKEAVWALAALLIALLGLAVAGMATPKLALICAAALVLAYGERAWTDQSFLPDVRVDNEVAKSGGAVELAGRLVSVVEVDGDLATFRLKAATIKGDGFEERRVKLEVIVRVKLAALSEQQTAAAWKRGDSVQVSGMMELPGEAGNFGAFDYRRYLMKQGVFWQLSVKGADRVEIDNGPPPLWIKPLRLLDDVREQIGKLTDRLFPNGDAGYMKGLVVGIRSDLDPIQFDQFARLGLTHILAISGLHVAVIVYLLLQIGSLLRLTRERSLELTIAMMPVYMLLTGASPSVVRACLMAMIALTLARRNALKDGLHLLFAAAMVMLIWNPLLIEDVSFQLSFIVTGGLILFVPAVSELISINWGWLKGAISVTVTAQIVSFPVSVYYFHSMHLLSLPANFALVPFISVIVMPLGMASIVLGAIWYPLGIWPAKLATLGNDLTFVAVDWLSGFSGWRTVWPQPSLAWVVCAYALMGVALAGMRRRSRRLREREWWSGQERLSEGEATIPLDRSLPGANRAEKVRSLLRRAGFGAALAAWLVWGAQPAWLDREAQVSFLNVGQGDSILIRTGYGKHILIDAGGTVSFRKPGEEWRERSDPYEVGRKLLVPLLLRRGVGQLDALVLTHMDADHIGGASAVLDNIPVRALLFNGTLKDSPGALALMQMAANKSIPVYGANKPGEWQIDASAVLRILSSESRDADSDASVEIRDEQNDRSVVILATLYGRRFLLPGDLEAGGEMAIVDAEYAALGSAIVDSEGADNGNSIMEAGHAAGQKAVNAQGRRRIAIDVLKAGHHGSKTSTTGLWVDYWKPRETVISVGRNNFYGHPSPAVLQRLESAGSLIWRTDTDGEVQYRISSDGAMRRRMMVSSAPER</sequence>
<dbReference type="SUPFAM" id="SSF56281">
    <property type="entry name" value="Metallo-hydrolase/oxidoreductase"/>
    <property type="match status" value="1"/>
</dbReference>
<feature type="domain" description="Metallo-beta-lactamase" evidence="10">
    <location>
        <begin position="582"/>
        <end position="815"/>
    </location>
</feature>
<accession>A0A3D9IR96</accession>
<dbReference type="NCBIfam" id="TIGR00360">
    <property type="entry name" value="ComEC_N-term"/>
    <property type="match status" value="1"/>
</dbReference>
<dbReference type="InterPro" id="IPR052159">
    <property type="entry name" value="Competence_DNA_uptake"/>
</dbReference>
<comment type="catalytic activity">
    <reaction evidence="6">
        <text>3',5'-cyclic CMP + H2O = CMP + H(+)</text>
        <dbReference type="Rhea" id="RHEA:72675"/>
        <dbReference type="ChEBI" id="CHEBI:15377"/>
        <dbReference type="ChEBI" id="CHEBI:15378"/>
        <dbReference type="ChEBI" id="CHEBI:58003"/>
        <dbReference type="ChEBI" id="CHEBI:60377"/>
    </reaction>
    <physiologicalReaction direction="left-to-right" evidence="6">
        <dbReference type="Rhea" id="RHEA:72676"/>
    </physiologicalReaction>
</comment>
<evidence type="ECO:0000313" key="12">
    <source>
        <dbReference type="Proteomes" id="UP000256977"/>
    </source>
</evidence>
<dbReference type="PANTHER" id="PTHR30619">
    <property type="entry name" value="DNA INTERNALIZATION/COMPETENCE PROTEIN COMEC/REC2"/>
    <property type="match status" value="1"/>
</dbReference>
<feature type="transmembrane region" description="Helical" evidence="9">
    <location>
        <begin position="421"/>
        <end position="446"/>
    </location>
</feature>
<gene>
    <name evidence="11" type="ORF">DFP98_124106</name>
</gene>
<feature type="transmembrane region" description="Helical" evidence="9">
    <location>
        <begin position="6"/>
        <end position="23"/>
    </location>
</feature>
<name>A0A3D9IR96_9BACL</name>
<feature type="transmembrane region" description="Helical" evidence="9">
    <location>
        <begin position="336"/>
        <end position="354"/>
    </location>
</feature>
<dbReference type="CDD" id="cd07731">
    <property type="entry name" value="ComA-like_MBL-fold"/>
    <property type="match status" value="1"/>
</dbReference>
<dbReference type="RefSeq" id="WP_116063531.1">
    <property type="nucleotide sequence ID" value="NZ_QRDZ01000024.1"/>
</dbReference>
<dbReference type="Proteomes" id="UP000256977">
    <property type="component" value="Unassembled WGS sequence"/>
</dbReference>
<dbReference type="AlphaFoldDB" id="A0A3D9IR96"/>
<evidence type="ECO:0000259" key="10">
    <source>
        <dbReference type="SMART" id="SM00849"/>
    </source>
</evidence>
<evidence type="ECO:0000256" key="7">
    <source>
        <dbReference type="ARBA" id="ARBA00034301"/>
    </source>
</evidence>
<dbReference type="InterPro" id="IPR001279">
    <property type="entry name" value="Metallo-B-lactamas"/>
</dbReference>
<dbReference type="PANTHER" id="PTHR30619:SF1">
    <property type="entry name" value="RECOMBINATION PROTEIN 2"/>
    <property type="match status" value="1"/>
</dbReference>
<evidence type="ECO:0000256" key="1">
    <source>
        <dbReference type="ARBA" id="ARBA00004651"/>
    </source>
</evidence>
<dbReference type="Pfam" id="PF00753">
    <property type="entry name" value="Lactamase_B"/>
    <property type="match status" value="1"/>
</dbReference>
<keyword evidence="12" id="KW-1185">Reference proteome</keyword>
<organism evidence="11 12">
    <name type="scientific">Cohnella phaseoli</name>
    <dbReference type="NCBI Taxonomy" id="456490"/>
    <lineage>
        <taxon>Bacteria</taxon>
        <taxon>Bacillati</taxon>
        <taxon>Bacillota</taxon>
        <taxon>Bacilli</taxon>
        <taxon>Bacillales</taxon>
        <taxon>Paenibacillaceae</taxon>
        <taxon>Cohnella</taxon>
    </lineage>
</organism>
<evidence type="ECO:0000256" key="4">
    <source>
        <dbReference type="ARBA" id="ARBA00022989"/>
    </source>
</evidence>
<reference evidence="11 12" key="1">
    <citation type="submission" date="2018-07" db="EMBL/GenBank/DDBJ databases">
        <title>Genomic Encyclopedia of Type Strains, Phase III (KMG-III): the genomes of soil and plant-associated and newly described type strains.</title>
        <authorList>
            <person name="Whitman W."/>
        </authorList>
    </citation>
    <scope>NUCLEOTIDE SEQUENCE [LARGE SCALE GENOMIC DNA]</scope>
    <source>
        <strain evidence="11 12">CECT 7287</strain>
    </source>
</reference>
<evidence type="ECO:0000256" key="9">
    <source>
        <dbReference type="SAM" id="Phobius"/>
    </source>
</evidence>
<feature type="transmembrane region" description="Helical" evidence="9">
    <location>
        <begin position="30"/>
        <end position="48"/>
    </location>
</feature>
<dbReference type="Gene3D" id="3.60.15.10">
    <property type="entry name" value="Ribonuclease Z/Hydroxyacylglutathione hydrolase-like"/>
    <property type="match status" value="1"/>
</dbReference>
<comment type="catalytic activity">
    <reaction evidence="8">
        <text>3',5'-cyclic UMP + H2O = UMP + H(+)</text>
        <dbReference type="Rhea" id="RHEA:70575"/>
        <dbReference type="ChEBI" id="CHEBI:15377"/>
        <dbReference type="ChEBI" id="CHEBI:15378"/>
        <dbReference type="ChEBI" id="CHEBI:57865"/>
        <dbReference type="ChEBI" id="CHEBI:184387"/>
    </reaction>
    <physiologicalReaction direction="left-to-right" evidence="8">
        <dbReference type="Rhea" id="RHEA:70576"/>
    </physiologicalReaction>
</comment>
<keyword evidence="3 9" id="KW-0812">Transmembrane</keyword>
<comment type="subcellular location">
    <subcellularLocation>
        <location evidence="1">Cell membrane</location>
        <topology evidence="1">Multi-pass membrane protein</topology>
    </subcellularLocation>
</comment>
<dbReference type="Pfam" id="PF13567">
    <property type="entry name" value="DUF4131"/>
    <property type="match status" value="1"/>
</dbReference>
<proteinExistence type="predicted"/>
<feature type="transmembrane region" description="Helical" evidence="9">
    <location>
        <begin position="259"/>
        <end position="279"/>
    </location>
</feature>
<comment type="function">
    <text evidence="7">Counteracts the endogenous Pycsar antiviral defense system. Phosphodiesterase that enables metal-dependent hydrolysis of host cyclic nucleotide Pycsar defense signals such as cCMP and cUMP.</text>
</comment>
<feature type="transmembrane region" description="Helical" evidence="9">
    <location>
        <begin position="390"/>
        <end position="409"/>
    </location>
</feature>
<keyword evidence="4 9" id="KW-1133">Transmembrane helix</keyword>
<dbReference type="InterPro" id="IPR025405">
    <property type="entry name" value="DUF4131"/>
</dbReference>
<evidence type="ECO:0000256" key="3">
    <source>
        <dbReference type="ARBA" id="ARBA00022692"/>
    </source>
</evidence>
<feature type="transmembrane region" description="Helical" evidence="9">
    <location>
        <begin position="550"/>
        <end position="569"/>
    </location>
</feature>
<dbReference type="SMART" id="SM00849">
    <property type="entry name" value="Lactamase_B"/>
    <property type="match status" value="1"/>
</dbReference>
<dbReference type="InterPro" id="IPR004477">
    <property type="entry name" value="ComEC_N"/>
</dbReference>
<dbReference type="InterPro" id="IPR036866">
    <property type="entry name" value="RibonucZ/Hydroxyglut_hydro"/>
</dbReference>
<evidence type="ECO:0000313" key="11">
    <source>
        <dbReference type="EMBL" id="RED64293.1"/>
    </source>
</evidence>
<keyword evidence="5 9" id="KW-0472">Membrane</keyword>
<evidence type="ECO:0000256" key="5">
    <source>
        <dbReference type="ARBA" id="ARBA00023136"/>
    </source>
</evidence>
<feature type="transmembrane region" description="Helical" evidence="9">
    <location>
        <begin position="300"/>
        <end position="324"/>
    </location>
</feature>
<comment type="caution">
    <text evidence="11">The sequence shown here is derived from an EMBL/GenBank/DDBJ whole genome shotgun (WGS) entry which is preliminary data.</text>
</comment>
<protein>
    <submittedName>
        <fullName evidence="11">Competence protein ComEC</fullName>
    </submittedName>
</protein>
<evidence type="ECO:0000256" key="2">
    <source>
        <dbReference type="ARBA" id="ARBA00022475"/>
    </source>
</evidence>
<dbReference type="OrthoDB" id="9761531at2"/>
<dbReference type="InterPro" id="IPR035681">
    <property type="entry name" value="ComA-like_MBL"/>
</dbReference>
<dbReference type="GO" id="GO:0005886">
    <property type="term" value="C:plasma membrane"/>
    <property type="evidence" value="ECO:0007669"/>
    <property type="project" value="UniProtKB-SubCell"/>
</dbReference>
<feature type="transmembrane region" description="Helical" evidence="9">
    <location>
        <begin position="484"/>
        <end position="502"/>
    </location>
</feature>
<evidence type="ECO:0000256" key="8">
    <source>
        <dbReference type="ARBA" id="ARBA00048505"/>
    </source>
</evidence>
<evidence type="ECO:0000256" key="6">
    <source>
        <dbReference type="ARBA" id="ARBA00034221"/>
    </source>
</evidence>
<dbReference type="Pfam" id="PF03772">
    <property type="entry name" value="Competence"/>
    <property type="match status" value="1"/>
</dbReference>